<dbReference type="Proteomes" id="UP000217676">
    <property type="component" value="Chromosome"/>
</dbReference>
<feature type="transmembrane region" description="Helical" evidence="6">
    <location>
        <begin position="374"/>
        <end position="391"/>
    </location>
</feature>
<comment type="subcellular location">
    <subcellularLocation>
        <location evidence="1">Endomembrane system</location>
        <topology evidence="1">Multi-pass membrane protein</topology>
    </subcellularLocation>
</comment>
<evidence type="ECO:0000256" key="3">
    <source>
        <dbReference type="ARBA" id="ARBA00022989"/>
    </source>
</evidence>
<keyword evidence="9" id="KW-1185">Reference proteome</keyword>
<dbReference type="RefSeq" id="WP_359876510.1">
    <property type="nucleotide sequence ID" value="NZ_JBEYHT010000019.1"/>
</dbReference>
<dbReference type="PANTHER" id="PTHR39535:SF2">
    <property type="entry name" value="HTTM DOMAIN-CONTAINING PROTEIN"/>
    <property type="match status" value="1"/>
</dbReference>
<organism evidence="8 9">
    <name type="scientific">Streptomyces laurentii</name>
    <dbReference type="NCBI Taxonomy" id="39478"/>
    <lineage>
        <taxon>Bacteria</taxon>
        <taxon>Bacillati</taxon>
        <taxon>Actinomycetota</taxon>
        <taxon>Actinomycetes</taxon>
        <taxon>Kitasatosporales</taxon>
        <taxon>Streptomycetaceae</taxon>
        <taxon>Streptomyces</taxon>
    </lineage>
</organism>
<dbReference type="KEGG" id="slau:SLA_3635"/>
<keyword evidence="4 6" id="KW-0472">Membrane</keyword>
<keyword evidence="3 6" id="KW-1133">Transmembrane helix</keyword>
<dbReference type="PANTHER" id="PTHR39535">
    <property type="entry name" value="SPORULATION-DELAYING PROTEIN SDPB"/>
    <property type="match status" value="1"/>
</dbReference>
<dbReference type="SMART" id="SM00752">
    <property type="entry name" value="HTTM"/>
    <property type="match status" value="1"/>
</dbReference>
<evidence type="ECO:0000259" key="7">
    <source>
        <dbReference type="SMART" id="SM00752"/>
    </source>
</evidence>
<keyword evidence="2 6" id="KW-0812">Transmembrane</keyword>
<evidence type="ECO:0000313" key="8">
    <source>
        <dbReference type="EMBL" id="BAU84543.1"/>
    </source>
</evidence>
<dbReference type="EMBL" id="AP017424">
    <property type="protein sequence ID" value="BAU84543.1"/>
    <property type="molecule type" value="Genomic_DNA"/>
</dbReference>
<feature type="transmembrane region" description="Helical" evidence="6">
    <location>
        <begin position="317"/>
        <end position="337"/>
    </location>
</feature>
<evidence type="ECO:0000256" key="2">
    <source>
        <dbReference type="ARBA" id="ARBA00022692"/>
    </source>
</evidence>
<dbReference type="InterPro" id="IPR052964">
    <property type="entry name" value="Sporulation_signal_mat"/>
</dbReference>
<feature type="transmembrane region" description="Helical" evidence="6">
    <location>
        <begin position="259"/>
        <end position="279"/>
    </location>
</feature>
<sequence>MSHPSAPPSPAPAPAPRRSADRRLAAAVQKVTAHALGPYQTAVIRIGFSLTWLLFLLREWPHRQELYGPDSPWSWEMGRRLIAENHSFTALMWSDGRLWFEIVYGLAVLSAVLLLLGWHTRAVSVLFMAGVLSLQNRSIFMGDGGDNVVHLMALYLVFTRCGQVWSLDARRAARTRARAAAEGLPEESVGGGPVGPLLWIVLGGFLMAATWFSDVSGEGWLLLLLWVLWLGQALWWLVGRYAPGEPRTLLDVIANLAHNATLVVIMAEVCLIYATAGWYKVQGSRWQDGTALYYPLQLDYFSPWPALSDLMGSSGTLVLLVSYGTVIVQVAFPFTLFHRRIKNVLLAMMMLEHAGIALLLGLPFFSLAMITADAVFLPTVFLVWLGGRVAWGRDRLLRRPPAAADGGDPGDPGHADAPGVRLPGQSRTDEGTGPGPRTLVG</sequence>
<evidence type="ECO:0000256" key="1">
    <source>
        <dbReference type="ARBA" id="ARBA00004127"/>
    </source>
</evidence>
<feature type="domain" description="HTTM-like" evidence="7">
    <location>
        <begin position="33"/>
        <end position="381"/>
    </location>
</feature>
<feature type="transmembrane region" description="Helical" evidence="6">
    <location>
        <begin position="188"/>
        <end position="213"/>
    </location>
</feature>
<feature type="transmembrane region" description="Helical" evidence="6">
    <location>
        <begin position="344"/>
        <end position="368"/>
    </location>
</feature>
<feature type="transmembrane region" description="Helical" evidence="6">
    <location>
        <begin position="98"/>
        <end position="118"/>
    </location>
</feature>
<evidence type="ECO:0000313" key="9">
    <source>
        <dbReference type="Proteomes" id="UP000217676"/>
    </source>
</evidence>
<feature type="transmembrane region" description="Helical" evidence="6">
    <location>
        <begin position="148"/>
        <end position="167"/>
    </location>
</feature>
<name>A0A160P288_STRLU</name>
<protein>
    <submittedName>
        <fullName evidence="8">HTTM domain-containing protein</fullName>
    </submittedName>
</protein>
<dbReference type="GO" id="GO:0012505">
    <property type="term" value="C:endomembrane system"/>
    <property type="evidence" value="ECO:0007669"/>
    <property type="project" value="UniProtKB-SubCell"/>
</dbReference>
<dbReference type="InterPro" id="IPR011020">
    <property type="entry name" value="HTTM-like"/>
</dbReference>
<reference evidence="8 9" key="1">
    <citation type="journal article" date="2016" name="Genome Announc.">
        <title>Complete Genome Sequence of Thiostrepton-Producing Streptomyces laurentii ATCC 31255.</title>
        <authorList>
            <person name="Doi K."/>
            <person name="Fujino Y."/>
            <person name="Nagayoshi Y."/>
            <person name="Ohshima T."/>
            <person name="Ogata S."/>
        </authorList>
    </citation>
    <scope>NUCLEOTIDE SEQUENCE [LARGE SCALE GENOMIC DNA]</scope>
    <source>
        <strain evidence="8 9">ATCC 31255</strain>
    </source>
</reference>
<proteinExistence type="predicted"/>
<accession>A0A160P288</accession>
<feature type="transmembrane region" description="Helical" evidence="6">
    <location>
        <begin position="219"/>
        <end position="238"/>
    </location>
</feature>
<evidence type="ECO:0000256" key="4">
    <source>
        <dbReference type="ARBA" id="ARBA00023136"/>
    </source>
</evidence>
<feature type="region of interest" description="Disordered" evidence="5">
    <location>
        <begin position="401"/>
        <end position="441"/>
    </location>
</feature>
<feature type="transmembrane region" description="Helical" evidence="6">
    <location>
        <begin position="39"/>
        <end position="57"/>
    </location>
</feature>
<evidence type="ECO:0000256" key="6">
    <source>
        <dbReference type="SAM" id="Phobius"/>
    </source>
</evidence>
<dbReference type="AlphaFoldDB" id="A0A160P288"/>
<gene>
    <name evidence="8" type="ORF">SLA_3635</name>
</gene>
<evidence type="ECO:0000256" key="5">
    <source>
        <dbReference type="SAM" id="MobiDB-lite"/>
    </source>
</evidence>